<dbReference type="Proteomes" id="UP000182063">
    <property type="component" value="Chromosome"/>
</dbReference>
<feature type="compositionally biased region" description="Low complexity" evidence="1">
    <location>
        <begin position="90"/>
        <end position="105"/>
    </location>
</feature>
<dbReference type="OrthoDB" id="9798071at2"/>
<dbReference type="Gene3D" id="1.10.10.60">
    <property type="entry name" value="Homeodomain-like"/>
    <property type="match status" value="1"/>
</dbReference>
<feature type="region of interest" description="Disordered" evidence="1">
    <location>
        <begin position="42"/>
        <end position="135"/>
    </location>
</feature>
<feature type="compositionally biased region" description="Pro residues" evidence="1">
    <location>
        <begin position="106"/>
        <end position="121"/>
    </location>
</feature>
<dbReference type="Pfam" id="PF07750">
    <property type="entry name" value="GcrA"/>
    <property type="match status" value="1"/>
</dbReference>
<dbReference type="KEGG" id="sphj:BSL82_03250"/>
<dbReference type="RefSeq" id="WP_072596012.1">
    <property type="nucleotide sequence ID" value="NZ_CP018221.1"/>
</dbReference>
<evidence type="ECO:0000256" key="1">
    <source>
        <dbReference type="SAM" id="MobiDB-lite"/>
    </source>
</evidence>
<evidence type="ECO:0000313" key="2">
    <source>
        <dbReference type="EMBL" id="API58439.1"/>
    </source>
</evidence>
<proteinExistence type="predicted"/>
<protein>
    <submittedName>
        <fullName evidence="2">GcrA cell cycle regulator</fullName>
    </submittedName>
</protein>
<dbReference type="InterPro" id="IPR011681">
    <property type="entry name" value="GcrA"/>
</dbReference>
<organism evidence="2 3">
    <name type="scientific">Tardibacter chloracetimidivorans</name>
    <dbReference type="NCBI Taxonomy" id="1921510"/>
    <lineage>
        <taxon>Bacteria</taxon>
        <taxon>Pseudomonadati</taxon>
        <taxon>Pseudomonadota</taxon>
        <taxon>Alphaproteobacteria</taxon>
        <taxon>Sphingomonadales</taxon>
        <taxon>Sphingomonadaceae</taxon>
        <taxon>Tardibacter</taxon>
    </lineage>
</organism>
<feature type="compositionally biased region" description="Low complexity" evidence="1">
    <location>
        <begin position="58"/>
        <end position="70"/>
    </location>
</feature>
<dbReference type="AlphaFoldDB" id="A0A1L3ZS43"/>
<accession>A0A1L3ZS43</accession>
<feature type="compositionally biased region" description="Pro residues" evidence="1">
    <location>
        <begin position="71"/>
        <end position="83"/>
    </location>
</feature>
<sequence length="201" mass="21468">MSWTDERIDKLKRLWEQGMTASQIADALGEGVSRNAVIGKAHRLGLQSRPSPVKATDAPSEAAPAAAAAPAQPPAPPPAPPKVEQPEPEPAVQASQPSRMLRPGTPTGPVPPSGPPAPPRRSIPAKPSKEIEGKTTLLDLSDKICKWPIGHPGEPDFHFCGQPSNPGFPYCVEHCAVAYQAQLPRRDRRPPPPPYGAPRIR</sequence>
<dbReference type="STRING" id="1921510.BSL82_03250"/>
<keyword evidence="3" id="KW-1185">Reference proteome</keyword>
<reference evidence="3" key="1">
    <citation type="submission" date="2016-11" db="EMBL/GenBank/DDBJ databases">
        <title>Complete Genome Sequence of alachlor-degrading Sphingomonas sp. strain JJ-A5.</title>
        <authorList>
            <person name="Lee H."/>
            <person name="Ka J.-O."/>
        </authorList>
    </citation>
    <scope>NUCLEOTIDE SEQUENCE [LARGE SCALE GENOMIC DNA]</scope>
    <source>
        <strain evidence="3">JJ-A5</strain>
    </source>
</reference>
<dbReference type="EMBL" id="CP018221">
    <property type="protein sequence ID" value="API58439.1"/>
    <property type="molecule type" value="Genomic_DNA"/>
</dbReference>
<name>A0A1L3ZS43_9SPHN</name>
<evidence type="ECO:0000313" key="3">
    <source>
        <dbReference type="Proteomes" id="UP000182063"/>
    </source>
</evidence>
<gene>
    <name evidence="2" type="ORF">BSL82_03250</name>
</gene>